<dbReference type="EMBL" id="BSXS01002145">
    <property type="protein sequence ID" value="GME78300.1"/>
    <property type="molecule type" value="Genomic_DNA"/>
</dbReference>
<evidence type="ECO:0000313" key="1">
    <source>
        <dbReference type="EMBL" id="GME78300.1"/>
    </source>
</evidence>
<evidence type="ECO:0000313" key="2">
    <source>
        <dbReference type="Proteomes" id="UP001165064"/>
    </source>
</evidence>
<comment type="caution">
    <text evidence="1">The sequence shown here is derived from an EMBL/GenBank/DDBJ whole genome shotgun (WGS) entry which is preliminary data.</text>
</comment>
<gene>
    <name evidence="1" type="ORF">Amon02_000338300</name>
</gene>
<sequence>MNSSASVNETIKTTTINATNTSKDIKDNLTQSLGTKVSPRDKASDFSGGSGAGSGPGARSDAGADPKNPAAGAKSNAGTPGDHSHSSRRFPGGPGGAYGGLYGGAPVGPGGPGGPAGVSSAATPRSMPSVPAVPAVPVHIPIPAAAAAPFPVPVPVASISANAHSPVQSAQSQSQNNSRAANNSPSTDSQLPLPQTSGYSGTSGTSGASLTSGTSGTNVTAPAPNDSSPSSAIISSPDSNFSSNVPVTHMQRQGSYQRNNNNSGAGAGGAGSLPPFVISQDSNYISTTTGLPIAGPQYQDSNLYITHIPPTFVDGDLESLFERFGPIISAKIMTYQPDEIEKRKEELQRRRDQGEDVDEEDDDVKEGKSKGFGFVCFNKPIDASKALVSMNGYRVDDYHVLNVSFAQRKENKFEKGKLHHYNQNNLGNFYQYVNNTYQKRSASLPNVPMYSIPISQHGGGPPHGMTSPYGMPMYPTFIPAPPTNGSSQSSSPTGQSPGRNGPPPGQQGPLSSTSAAAGPPPPQFYPTAYPPGPYMYYQFVPQQGQHQTGMPGGMYAGPTPPGAGNYPIVMQAGTGGPSGRRYSQQGRVARKQQQ</sequence>
<protein>
    <submittedName>
        <fullName evidence="1">Unnamed protein product</fullName>
    </submittedName>
</protein>
<keyword evidence="2" id="KW-1185">Reference proteome</keyword>
<proteinExistence type="predicted"/>
<organism evidence="1 2">
    <name type="scientific">Ambrosiozyma monospora</name>
    <name type="common">Yeast</name>
    <name type="synonym">Endomycopsis monosporus</name>
    <dbReference type="NCBI Taxonomy" id="43982"/>
    <lineage>
        <taxon>Eukaryota</taxon>
        <taxon>Fungi</taxon>
        <taxon>Dikarya</taxon>
        <taxon>Ascomycota</taxon>
        <taxon>Saccharomycotina</taxon>
        <taxon>Pichiomycetes</taxon>
        <taxon>Pichiales</taxon>
        <taxon>Pichiaceae</taxon>
        <taxon>Ambrosiozyma</taxon>
    </lineage>
</organism>
<reference evidence="1" key="1">
    <citation type="submission" date="2023-04" db="EMBL/GenBank/DDBJ databases">
        <title>Ambrosiozyma monospora NBRC 10751.</title>
        <authorList>
            <person name="Ichikawa N."/>
            <person name="Sato H."/>
            <person name="Tonouchi N."/>
        </authorList>
    </citation>
    <scope>NUCLEOTIDE SEQUENCE</scope>
    <source>
        <strain evidence="1">NBRC 10751</strain>
    </source>
</reference>
<accession>A0ACB5T0V3</accession>
<dbReference type="Proteomes" id="UP001165064">
    <property type="component" value="Unassembled WGS sequence"/>
</dbReference>
<name>A0ACB5T0V3_AMBMO</name>